<reference evidence="9 10" key="1">
    <citation type="submission" date="2015-04" db="EMBL/GenBank/DDBJ databases">
        <title>Complete Genome Sequence of Kosmotoga pacifica SLHLJ1.</title>
        <authorList>
            <person name="Jiang L.J."/>
            <person name="Shao Z.Z."/>
            <person name="Jebbar M."/>
        </authorList>
    </citation>
    <scope>NUCLEOTIDE SEQUENCE [LARGE SCALE GENOMIC DNA]</scope>
    <source>
        <strain evidence="9 10">SLHLJ1</strain>
    </source>
</reference>
<dbReference type="Gene3D" id="1.10.3720.10">
    <property type="entry name" value="MetI-like"/>
    <property type="match status" value="1"/>
</dbReference>
<dbReference type="CDD" id="cd06261">
    <property type="entry name" value="TM_PBP2"/>
    <property type="match status" value="1"/>
</dbReference>
<dbReference type="AlphaFoldDB" id="A0A0G2Z7B4"/>
<dbReference type="RefSeq" id="WP_047754615.1">
    <property type="nucleotide sequence ID" value="NZ_CAJUHA010000003.1"/>
</dbReference>
<feature type="transmembrane region" description="Helical" evidence="7">
    <location>
        <begin position="12"/>
        <end position="32"/>
    </location>
</feature>
<dbReference type="EMBL" id="CP011232">
    <property type="protein sequence ID" value="AKI97480.1"/>
    <property type="molecule type" value="Genomic_DNA"/>
</dbReference>
<dbReference type="KEGG" id="kpf:IX53_06225"/>
<dbReference type="InterPro" id="IPR035906">
    <property type="entry name" value="MetI-like_sf"/>
</dbReference>
<organism evidence="9 10">
    <name type="scientific">Kosmotoga pacifica</name>
    <dbReference type="NCBI Taxonomy" id="1330330"/>
    <lineage>
        <taxon>Bacteria</taxon>
        <taxon>Thermotogati</taxon>
        <taxon>Thermotogota</taxon>
        <taxon>Thermotogae</taxon>
        <taxon>Kosmotogales</taxon>
        <taxon>Kosmotogaceae</taxon>
        <taxon>Kosmotoga</taxon>
    </lineage>
</organism>
<dbReference type="PANTHER" id="PTHR32243:SF18">
    <property type="entry name" value="INNER MEMBRANE ABC TRANSPORTER PERMEASE PROTEIN YCJP"/>
    <property type="match status" value="1"/>
</dbReference>
<keyword evidence="5 7" id="KW-1133">Transmembrane helix</keyword>
<dbReference type="PROSITE" id="PS50928">
    <property type="entry name" value="ABC_TM1"/>
    <property type="match status" value="1"/>
</dbReference>
<dbReference type="Pfam" id="PF00528">
    <property type="entry name" value="BPD_transp_1"/>
    <property type="match status" value="1"/>
</dbReference>
<comment type="subcellular location">
    <subcellularLocation>
        <location evidence="1 7">Cell membrane</location>
        <topology evidence="1 7">Multi-pass membrane protein</topology>
    </subcellularLocation>
</comment>
<gene>
    <name evidence="9" type="ORF">IX53_06225</name>
</gene>
<accession>A0A0G2Z7B4</accession>
<comment type="similarity">
    <text evidence="7">Belongs to the binding-protein-dependent transport system permease family.</text>
</comment>
<dbReference type="SUPFAM" id="SSF161098">
    <property type="entry name" value="MetI-like"/>
    <property type="match status" value="2"/>
</dbReference>
<feature type="domain" description="ABC transmembrane type-1" evidence="8">
    <location>
        <begin position="112"/>
        <end position="308"/>
    </location>
</feature>
<feature type="transmembrane region" description="Helical" evidence="7">
    <location>
        <begin position="147"/>
        <end position="171"/>
    </location>
</feature>
<dbReference type="OrthoDB" id="9794684at2"/>
<evidence type="ECO:0000256" key="4">
    <source>
        <dbReference type="ARBA" id="ARBA00022692"/>
    </source>
</evidence>
<keyword evidence="6 7" id="KW-0472">Membrane</keyword>
<feature type="transmembrane region" description="Helical" evidence="7">
    <location>
        <begin position="228"/>
        <end position="250"/>
    </location>
</feature>
<dbReference type="InterPro" id="IPR050901">
    <property type="entry name" value="BP-dep_ABC_trans_perm"/>
</dbReference>
<dbReference type="PATRIC" id="fig|1330330.3.peg.1258"/>
<protein>
    <submittedName>
        <fullName evidence="9">ABC transporter permease</fullName>
    </submittedName>
</protein>
<keyword evidence="3" id="KW-1003">Cell membrane</keyword>
<name>A0A0G2Z7B4_9BACT</name>
<dbReference type="PANTHER" id="PTHR32243">
    <property type="entry name" value="MALTOSE TRANSPORT SYSTEM PERMEASE-RELATED"/>
    <property type="match status" value="1"/>
</dbReference>
<evidence type="ECO:0000313" key="10">
    <source>
        <dbReference type="Proteomes" id="UP000035159"/>
    </source>
</evidence>
<keyword evidence="10" id="KW-1185">Reference proteome</keyword>
<proteinExistence type="inferred from homology"/>
<evidence type="ECO:0000256" key="7">
    <source>
        <dbReference type="RuleBase" id="RU363032"/>
    </source>
</evidence>
<evidence type="ECO:0000256" key="5">
    <source>
        <dbReference type="ARBA" id="ARBA00022989"/>
    </source>
</evidence>
<evidence type="ECO:0000256" key="3">
    <source>
        <dbReference type="ARBA" id="ARBA00022475"/>
    </source>
</evidence>
<keyword evidence="2 7" id="KW-0813">Transport</keyword>
<evidence type="ECO:0000256" key="6">
    <source>
        <dbReference type="ARBA" id="ARBA00023136"/>
    </source>
</evidence>
<dbReference type="Proteomes" id="UP000035159">
    <property type="component" value="Chromosome"/>
</dbReference>
<evidence type="ECO:0000256" key="2">
    <source>
        <dbReference type="ARBA" id="ARBA00022448"/>
    </source>
</evidence>
<feature type="transmembrane region" description="Helical" evidence="7">
    <location>
        <begin position="116"/>
        <end position="135"/>
    </location>
</feature>
<dbReference type="GO" id="GO:0055085">
    <property type="term" value="P:transmembrane transport"/>
    <property type="evidence" value="ECO:0007669"/>
    <property type="project" value="InterPro"/>
</dbReference>
<sequence length="323" mass="36552">MVNKKNIAKKTGFYILVILLVIFVAYPFVWMLSISLRYDTDAFEPGIIPKRPTLRQFGELLGIVKSIREEMSQEEQQMMELIKDLPPEQQEAFLAEIGIQRKKETFPFIRFFKNSLFLAGVSALISLIIAIFGAYSFSRLEYKGRGVIQRGVLVVYLFGGTILAVPLYQIFVKLGLFGSGTRSYLALIIIYIVQTLPVSLYMLGNYFRTIPYSIEEAAIIDGCSRLQAIFKVVVPLSLPAIVTVYIYAFMIGWNEFLFASIFVRSYPEFYTLPIGLNELFYSTHAIWGKMMAASVVTALPVVIMFTMMERYLTGGLTVGGVKE</sequence>
<dbReference type="STRING" id="1330330.IX53_06225"/>
<dbReference type="InterPro" id="IPR000515">
    <property type="entry name" value="MetI-like"/>
</dbReference>
<evidence type="ECO:0000256" key="1">
    <source>
        <dbReference type="ARBA" id="ARBA00004651"/>
    </source>
</evidence>
<evidence type="ECO:0000259" key="8">
    <source>
        <dbReference type="PROSITE" id="PS50928"/>
    </source>
</evidence>
<evidence type="ECO:0000313" key="9">
    <source>
        <dbReference type="EMBL" id="AKI97480.1"/>
    </source>
</evidence>
<feature type="transmembrane region" description="Helical" evidence="7">
    <location>
        <begin position="183"/>
        <end position="207"/>
    </location>
</feature>
<dbReference type="GO" id="GO:0005886">
    <property type="term" value="C:plasma membrane"/>
    <property type="evidence" value="ECO:0007669"/>
    <property type="project" value="UniProtKB-SubCell"/>
</dbReference>
<feature type="transmembrane region" description="Helical" evidence="7">
    <location>
        <begin position="286"/>
        <end position="307"/>
    </location>
</feature>
<keyword evidence="4 7" id="KW-0812">Transmembrane</keyword>